<name>A0A0K1P5N8_9MOLU</name>
<evidence type="ECO:0000313" key="1">
    <source>
        <dbReference type="EMBL" id="AKU79646.1"/>
    </source>
</evidence>
<gene>
    <name evidence="1" type="ORF">STURON_00400</name>
</gene>
<evidence type="ECO:0000313" key="2">
    <source>
        <dbReference type="Proteomes" id="UP000067243"/>
    </source>
</evidence>
<dbReference type="KEGG" id="stur:STURON_00400"/>
<keyword evidence="2" id="KW-1185">Reference proteome</keyword>
<protein>
    <submittedName>
        <fullName evidence="1">Uncharacterized protein</fullName>
    </submittedName>
</protein>
<reference evidence="1 2" key="1">
    <citation type="journal article" date="2015" name="Genome Announc.">
        <title>Complete Genome Sequence of Spiroplasma turonicum Strain Tab4cT, a Parasite of a Horse Fly, Haematopota sp. (Diptera: Tabanidae).</title>
        <authorList>
            <person name="Davis R.E."/>
            <person name="Shao J."/>
            <person name="Zhao Y."/>
            <person name="Gasparich G.E."/>
            <person name="Gaynor B.J."/>
            <person name="Donofrio N."/>
        </authorList>
    </citation>
    <scope>NUCLEOTIDE SEQUENCE [LARGE SCALE GENOMIC DNA]</scope>
    <source>
        <strain evidence="1 2">Tab4c</strain>
    </source>
</reference>
<sequence length="135" mass="15784">MTLILFTSPNVIPFLSAIDWIINIVNINPNNAWPDPPILNIPTLKPRASPKPNKEYIEKYKITFSIFDIIPNFWKLKAFEIETPKNENPLNPLTKIKNIASNNPKTIAKKDVFKHLSFEFIELPWKKFFIFSKKM</sequence>
<accession>A0A0K1P5N8</accession>
<dbReference type="AlphaFoldDB" id="A0A0K1P5N8"/>
<dbReference type="Proteomes" id="UP000067243">
    <property type="component" value="Chromosome"/>
</dbReference>
<proteinExistence type="predicted"/>
<dbReference type="EMBL" id="CP012328">
    <property type="protein sequence ID" value="AKU79646.1"/>
    <property type="molecule type" value="Genomic_DNA"/>
</dbReference>
<organism evidence="1 2">
    <name type="scientific">Spiroplasma turonicum</name>
    <dbReference type="NCBI Taxonomy" id="216946"/>
    <lineage>
        <taxon>Bacteria</taxon>
        <taxon>Bacillati</taxon>
        <taxon>Mycoplasmatota</taxon>
        <taxon>Mollicutes</taxon>
        <taxon>Entomoplasmatales</taxon>
        <taxon>Spiroplasmataceae</taxon>
        <taxon>Spiroplasma</taxon>
    </lineage>
</organism>